<dbReference type="InterPro" id="IPR046960">
    <property type="entry name" value="PPR_At4g14850-like_plant"/>
</dbReference>
<feature type="repeat" description="PPR" evidence="2">
    <location>
        <begin position="187"/>
        <end position="217"/>
    </location>
</feature>
<organism evidence="3 4">
    <name type="scientific">Spirodela intermedia</name>
    <name type="common">Intermediate duckweed</name>
    <dbReference type="NCBI Taxonomy" id="51605"/>
    <lineage>
        <taxon>Eukaryota</taxon>
        <taxon>Viridiplantae</taxon>
        <taxon>Streptophyta</taxon>
        <taxon>Embryophyta</taxon>
        <taxon>Tracheophyta</taxon>
        <taxon>Spermatophyta</taxon>
        <taxon>Magnoliopsida</taxon>
        <taxon>Liliopsida</taxon>
        <taxon>Araceae</taxon>
        <taxon>Lemnoideae</taxon>
        <taxon>Spirodela</taxon>
    </lineage>
</organism>
<accession>A0A7I8KHZ0</accession>
<name>A0A7I8KHZ0_SPIIN</name>
<keyword evidence="4" id="KW-1185">Reference proteome</keyword>
<dbReference type="Pfam" id="PF01535">
    <property type="entry name" value="PPR"/>
    <property type="match status" value="9"/>
</dbReference>
<evidence type="ECO:0000256" key="2">
    <source>
        <dbReference type="PROSITE-ProRule" id="PRU00708"/>
    </source>
</evidence>
<dbReference type="InterPro" id="IPR002885">
    <property type="entry name" value="PPR_rpt"/>
</dbReference>
<dbReference type="PROSITE" id="PS51375">
    <property type="entry name" value="PPR"/>
    <property type="match status" value="6"/>
</dbReference>
<dbReference type="Proteomes" id="UP000663760">
    <property type="component" value="Chromosome 5"/>
</dbReference>
<evidence type="ECO:0000256" key="1">
    <source>
        <dbReference type="ARBA" id="ARBA00022737"/>
    </source>
</evidence>
<feature type="repeat" description="PPR" evidence="2">
    <location>
        <begin position="123"/>
        <end position="153"/>
    </location>
</feature>
<evidence type="ECO:0000313" key="3">
    <source>
        <dbReference type="EMBL" id="CAA7396698.1"/>
    </source>
</evidence>
<dbReference type="Pfam" id="PF13041">
    <property type="entry name" value="PPR_2"/>
    <property type="match status" value="1"/>
</dbReference>
<dbReference type="Gene3D" id="1.25.40.10">
    <property type="entry name" value="Tetratricopeptide repeat domain"/>
    <property type="match status" value="4"/>
</dbReference>
<dbReference type="PANTHER" id="PTHR47926">
    <property type="entry name" value="PENTATRICOPEPTIDE REPEAT-CONTAINING PROTEIN"/>
    <property type="match status" value="1"/>
</dbReference>
<feature type="repeat" description="PPR" evidence="2">
    <location>
        <begin position="249"/>
        <end position="283"/>
    </location>
</feature>
<dbReference type="GO" id="GO:0003723">
    <property type="term" value="F:RNA binding"/>
    <property type="evidence" value="ECO:0007669"/>
    <property type="project" value="InterPro"/>
</dbReference>
<feature type="repeat" description="PPR" evidence="2">
    <location>
        <begin position="319"/>
        <end position="349"/>
    </location>
</feature>
<feature type="repeat" description="PPR" evidence="2">
    <location>
        <begin position="350"/>
        <end position="384"/>
    </location>
</feature>
<sequence>MPESQRRALLRRHHAVYLTTGTEDSSLWCRLLQGYLSEGSAEEALLMLTRGLPRGARRQVLPAALKACASLSLLSLAKAFHAESVKAGLASNVRVGTTFISVYSKCGDTKDARRFFDEMPHRNAVTYNAMISGHSGGGDMAAARLLFGQMTARTPVTWTLMIEGLAREGDIAAAREFFDRAPPEMRTVVMWTALVHGYTVNGQMEAAKQTFEEMPCRNFFVWSSMITGYFREGRVEEARKMFEQIPARNLVNWNTLITGYTQNGFFEEALRSFQRMQEEGFEPDEVTVVSALSACAQAGSLDCGKEIHRLIHGAGIRLNQFVLNGLVDMYAKCGDLGRAERIFKGMTRRNRECWNTMISGLASHGRSREALELFSRMEESGEEPCAVTFLAALSACTHGGFVQEGLELFARMKRRYGLDAGVEHYGCLIDLLGRAGKLKEAYGLIRMMPMEPNDVVWGGLLGACRIHGEAELAEQVVREVESRDDARFVLLSNIYAASSRWEEAEYMRRQMVDHGVQKIPGCSLLSVGVADEGLTLNNSTLLH</sequence>
<dbReference type="SUPFAM" id="SSF48452">
    <property type="entry name" value="TPR-like"/>
    <property type="match status" value="1"/>
</dbReference>
<dbReference type="Pfam" id="PF20431">
    <property type="entry name" value="E_motif"/>
    <property type="match status" value="1"/>
</dbReference>
<feature type="repeat" description="PPR" evidence="2">
    <location>
        <begin position="218"/>
        <end position="248"/>
    </location>
</feature>
<dbReference type="NCBIfam" id="TIGR00756">
    <property type="entry name" value="PPR"/>
    <property type="match status" value="7"/>
</dbReference>
<dbReference type="FunFam" id="1.25.40.10:FF:000348">
    <property type="entry name" value="Pentatricopeptide repeat-containing protein chloroplastic"/>
    <property type="match status" value="1"/>
</dbReference>
<dbReference type="OrthoDB" id="185373at2759"/>
<dbReference type="FunFam" id="1.25.40.10:FF:000345">
    <property type="entry name" value="Pentatricopeptide repeat-containing protein"/>
    <property type="match status" value="1"/>
</dbReference>
<dbReference type="GO" id="GO:0009451">
    <property type="term" value="P:RNA modification"/>
    <property type="evidence" value="ECO:0007669"/>
    <property type="project" value="InterPro"/>
</dbReference>
<dbReference type="InterPro" id="IPR046848">
    <property type="entry name" value="E_motif"/>
</dbReference>
<evidence type="ECO:0000313" key="4">
    <source>
        <dbReference type="Proteomes" id="UP000663760"/>
    </source>
</evidence>
<protein>
    <submittedName>
        <fullName evidence="3">Uncharacterized protein</fullName>
    </submittedName>
</protein>
<dbReference type="AlphaFoldDB" id="A0A7I8KHZ0"/>
<gene>
    <name evidence="3" type="ORF">SI8410_05007361</name>
</gene>
<reference evidence="3" key="1">
    <citation type="submission" date="2020-02" db="EMBL/GenBank/DDBJ databases">
        <authorList>
            <person name="Scholz U."/>
            <person name="Mascher M."/>
            <person name="Fiebig A."/>
        </authorList>
    </citation>
    <scope>NUCLEOTIDE SEQUENCE</scope>
</reference>
<dbReference type="PANTHER" id="PTHR47926:SF484">
    <property type="entry name" value="PENTATRICOPEPTIDE REPEAT-CONTAINING PROTEIN"/>
    <property type="match status" value="1"/>
</dbReference>
<dbReference type="InterPro" id="IPR011990">
    <property type="entry name" value="TPR-like_helical_dom_sf"/>
</dbReference>
<proteinExistence type="predicted"/>
<dbReference type="EMBL" id="LR746268">
    <property type="protein sequence ID" value="CAA7396698.1"/>
    <property type="molecule type" value="Genomic_DNA"/>
</dbReference>
<keyword evidence="1" id="KW-0677">Repeat</keyword>